<keyword evidence="3" id="KW-0804">Transcription</keyword>
<dbReference type="Pfam" id="PF01614">
    <property type="entry name" value="IclR_C"/>
    <property type="match status" value="1"/>
</dbReference>
<evidence type="ECO:0000256" key="1">
    <source>
        <dbReference type="ARBA" id="ARBA00023015"/>
    </source>
</evidence>
<feature type="domain" description="HTH iclR-type" evidence="4">
    <location>
        <begin position="4"/>
        <end position="65"/>
    </location>
</feature>
<dbReference type="AlphaFoldDB" id="A0A9X4LB18"/>
<evidence type="ECO:0000313" key="6">
    <source>
        <dbReference type="EMBL" id="MDG0860152.1"/>
    </source>
</evidence>
<dbReference type="InterPro" id="IPR036388">
    <property type="entry name" value="WH-like_DNA-bd_sf"/>
</dbReference>
<dbReference type="GO" id="GO:0045892">
    <property type="term" value="P:negative regulation of DNA-templated transcription"/>
    <property type="evidence" value="ECO:0007669"/>
    <property type="project" value="TreeGrafter"/>
</dbReference>
<dbReference type="SMART" id="SM00346">
    <property type="entry name" value="HTH_ICLR"/>
    <property type="match status" value="1"/>
</dbReference>
<dbReference type="Gene3D" id="1.10.10.10">
    <property type="entry name" value="Winged helix-like DNA-binding domain superfamily/Winged helix DNA-binding domain"/>
    <property type="match status" value="1"/>
</dbReference>
<dbReference type="RefSeq" id="WP_277581972.1">
    <property type="nucleotide sequence ID" value="NZ_JAMBPV010000008.1"/>
</dbReference>
<comment type="caution">
    <text evidence="6">The sequence shown here is derived from an EMBL/GenBank/DDBJ whole genome shotgun (WGS) entry which is preliminary data.</text>
</comment>
<accession>A0A9X4LB18</accession>
<dbReference type="GO" id="GO:0003700">
    <property type="term" value="F:DNA-binding transcription factor activity"/>
    <property type="evidence" value="ECO:0007669"/>
    <property type="project" value="TreeGrafter"/>
</dbReference>
<evidence type="ECO:0000256" key="2">
    <source>
        <dbReference type="ARBA" id="ARBA00023125"/>
    </source>
</evidence>
<dbReference type="Gene3D" id="3.30.450.40">
    <property type="match status" value="1"/>
</dbReference>
<reference evidence="6" key="1">
    <citation type="submission" date="2022-05" db="EMBL/GenBank/DDBJ databases">
        <title>Comparative genomics of Staphylococcus equorum isolates.</title>
        <authorList>
            <person name="Luelf R.H."/>
        </authorList>
    </citation>
    <scope>NUCLEOTIDE SEQUENCE</scope>
    <source>
        <strain evidence="6">TMW 2.2343</strain>
    </source>
</reference>
<proteinExistence type="predicted"/>
<dbReference type="PANTHER" id="PTHR30136">
    <property type="entry name" value="HELIX-TURN-HELIX TRANSCRIPTIONAL REGULATOR, ICLR FAMILY"/>
    <property type="match status" value="1"/>
</dbReference>
<sequence length="251" mass="28492">MSNVQSIDRALNLLELISKRSPVSLNELVELSDLSKTTVHRLVKSLVDNHYVKQNSLTHQYELTYKLFQLGYSSIQKIDYLNIAKSLISKLSIEVSETCHLVLEDSYEILYIEKFIPNNTVYAMSSKIGQRAPMYSTAVGKAILSTYSDEAIRAVWDSSTIESYTEQTITNFEVLMKEIESIRDQGYAEDNEENEKGIFCVGTYFVNFKNEVQGAISLSFSTSQLNKKAFFIDKLKSTANDISRHLGFSID</sequence>
<dbReference type="InterPro" id="IPR036390">
    <property type="entry name" value="WH_DNA-bd_sf"/>
</dbReference>
<dbReference type="Proteomes" id="UP001152302">
    <property type="component" value="Unassembled WGS sequence"/>
</dbReference>
<evidence type="ECO:0000313" key="7">
    <source>
        <dbReference type="Proteomes" id="UP001152302"/>
    </source>
</evidence>
<dbReference type="InterPro" id="IPR029016">
    <property type="entry name" value="GAF-like_dom_sf"/>
</dbReference>
<evidence type="ECO:0000259" key="4">
    <source>
        <dbReference type="PROSITE" id="PS51077"/>
    </source>
</evidence>
<dbReference type="SUPFAM" id="SSF55781">
    <property type="entry name" value="GAF domain-like"/>
    <property type="match status" value="1"/>
</dbReference>
<organism evidence="6 7">
    <name type="scientific">Staphylococcus equorum</name>
    <dbReference type="NCBI Taxonomy" id="246432"/>
    <lineage>
        <taxon>Bacteria</taxon>
        <taxon>Bacillati</taxon>
        <taxon>Bacillota</taxon>
        <taxon>Bacilli</taxon>
        <taxon>Bacillales</taxon>
        <taxon>Staphylococcaceae</taxon>
        <taxon>Staphylococcus</taxon>
    </lineage>
</organism>
<dbReference type="PROSITE" id="PS51078">
    <property type="entry name" value="ICLR_ED"/>
    <property type="match status" value="1"/>
</dbReference>
<dbReference type="InterPro" id="IPR005471">
    <property type="entry name" value="Tscrpt_reg_IclR_N"/>
</dbReference>
<gene>
    <name evidence="6" type="ORF">M4L21_12500</name>
</gene>
<keyword evidence="2" id="KW-0238">DNA-binding</keyword>
<dbReference type="GO" id="GO:0003677">
    <property type="term" value="F:DNA binding"/>
    <property type="evidence" value="ECO:0007669"/>
    <property type="project" value="UniProtKB-KW"/>
</dbReference>
<dbReference type="EMBL" id="JAMBPX010000009">
    <property type="protein sequence ID" value="MDG0860152.1"/>
    <property type="molecule type" value="Genomic_DNA"/>
</dbReference>
<dbReference type="PROSITE" id="PS51077">
    <property type="entry name" value="HTH_ICLR"/>
    <property type="match status" value="1"/>
</dbReference>
<dbReference type="SUPFAM" id="SSF46785">
    <property type="entry name" value="Winged helix' DNA-binding domain"/>
    <property type="match status" value="1"/>
</dbReference>
<feature type="domain" description="IclR-ED" evidence="5">
    <location>
        <begin position="66"/>
        <end position="248"/>
    </location>
</feature>
<dbReference type="PANTHER" id="PTHR30136:SF35">
    <property type="entry name" value="HTH-TYPE TRANSCRIPTIONAL REGULATOR RV1719"/>
    <property type="match status" value="1"/>
</dbReference>
<dbReference type="InterPro" id="IPR014757">
    <property type="entry name" value="Tscrpt_reg_IclR_C"/>
</dbReference>
<dbReference type="InterPro" id="IPR050707">
    <property type="entry name" value="HTH_MetabolicPath_Reg"/>
</dbReference>
<name>A0A9X4LB18_9STAP</name>
<evidence type="ECO:0000259" key="5">
    <source>
        <dbReference type="PROSITE" id="PS51078"/>
    </source>
</evidence>
<evidence type="ECO:0000256" key="3">
    <source>
        <dbReference type="ARBA" id="ARBA00023163"/>
    </source>
</evidence>
<dbReference type="Pfam" id="PF09339">
    <property type="entry name" value="HTH_IclR"/>
    <property type="match status" value="1"/>
</dbReference>
<protein>
    <submittedName>
        <fullName evidence="6">IclR family transcriptional regulator</fullName>
    </submittedName>
</protein>
<keyword evidence="1" id="KW-0805">Transcription regulation</keyword>